<dbReference type="Pfam" id="PF08861">
    <property type="entry name" value="DUF1828"/>
    <property type="match status" value="1"/>
</dbReference>
<dbReference type="InterPro" id="IPR014960">
    <property type="entry name" value="DUF1828"/>
</dbReference>
<feature type="domain" description="DUF1829" evidence="2">
    <location>
        <begin position="161"/>
        <end position="254"/>
    </location>
</feature>
<evidence type="ECO:0000259" key="1">
    <source>
        <dbReference type="Pfam" id="PF08861"/>
    </source>
</evidence>
<dbReference type="Proteomes" id="UP000518316">
    <property type="component" value="Unassembled WGS sequence"/>
</dbReference>
<keyword evidence="4" id="KW-1185">Reference proteome</keyword>
<name>A0A7W3TQQ1_9LACO</name>
<evidence type="ECO:0000313" key="3">
    <source>
        <dbReference type="EMBL" id="MBB1069124.1"/>
    </source>
</evidence>
<organism evidence="3 4">
    <name type="scientific">Limosilactobacillus albertensis</name>
    <dbReference type="NCBI Taxonomy" id="2759752"/>
    <lineage>
        <taxon>Bacteria</taxon>
        <taxon>Bacillati</taxon>
        <taxon>Bacillota</taxon>
        <taxon>Bacilli</taxon>
        <taxon>Lactobacillales</taxon>
        <taxon>Lactobacillaceae</taxon>
        <taxon>Limosilactobacillus</taxon>
    </lineage>
</organism>
<evidence type="ECO:0000313" key="4">
    <source>
        <dbReference type="Proteomes" id="UP000518316"/>
    </source>
</evidence>
<comment type="caution">
    <text evidence="3">The sequence shown here is derived from an EMBL/GenBank/DDBJ whole genome shotgun (WGS) entry which is preliminary data.</text>
</comment>
<accession>A0A7W3TQQ1</accession>
<gene>
    <name evidence="3" type="ORF">H5S40_02940</name>
</gene>
<proteinExistence type="predicted"/>
<reference evidence="3 4" key="1">
    <citation type="submission" date="2020-07" db="EMBL/GenBank/DDBJ databases">
        <title>Description of Limosilactobacillus balticus sp. nov., Limosilactobacillus agrestis sp. nov., Limosilactobacillus albertensis sp. nov., Limosilactobacillus rudii sp. nov., Limosilactobacillus fastidiosus sp. nov., five novel Limosilactobacillus species isolated from the vertebrate gastrointestinal tract, and proposal of 6 subspecies of Limosilactobacillus reuteri adapted to the gastrointestinal tract of specific vertebrate hosts.</title>
        <authorList>
            <person name="Li F."/>
            <person name="Cheng C."/>
            <person name="Zheng J."/>
            <person name="Quevedo R.M."/>
            <person name="Li J."/>
            <person name="Roos S."/>
            <person name="Gaenzle M.G."/>
            <person name="Walter J."/>
        </authorList>
    </citation>
    <scope>NUCLEOTIDE SEQUENCE [LARGE SCALE GENOMIC DNA]</scope>
    <source>
        <strain evidence="3 4">RRLNB_1_1</strain>
    </source>
</reference>
<evidence type="ECO:0000259" key="2">
    <source>
        <dbReference type="Pfam" id="PF08862"/>
    </source>
</evidence>
<sequence length="263" mass="30303">MLSAERLSQSYFEWYKKQISFDNITDNIVQIDLPFLDSFSDEIAIYAIELSNNKIKLTDDGWTLNNLEEHGVNIRRSKTRRKIFKNEIKSYGVAVSDDELSLTTSINNFPEAKHRLLQAILFVNNMFMLSSPNTTNVFLDDLKLFFETNNIRATQSVSFLGNSGLSHKFDFLISGFKDIPTRLIKTLSVSRNDSVFAKSILTDITQTRLIRDGLTKYYVFINDCSKENTKVHVNPDIITLFNQNDIIPVKYSERNKFVKELAV</sequence>
<dbReference type="EMBL" id="JACIVC010000045">
    <property type="protein sequence ID" value="MBB1069124.1"/>
    <property type="molecule type" value="Genomic_DNA"/>
</dbReference>
<feature type="domain" description="DUF1828" evidence="1">
    <location>
        <begin position="34"/>
        <end position="123"/>
    </location>
</feature>
<dbReference type="RefSeq" id="WP_182597793.1">
    <property type="nucleotide sequence ID" value="NZ_JACIVC010000045.1"/>
</dbReference>
<dbReference type="AlphaFoldDB" id="A0A7W3TQQ1"/>
<dbReference type="InterPro" id="IPR014961">
    <property type="entry name" value="DUF1829"/>
</dbReference>
<protein>
    <submittedName>
        <fullName evidence="3">DUF1828 domain-containing protein</fullName>
    </submittedName>
</protein>
<dbReference type="Pfam" id="PF08862">
    <property type="entry name" value="DUF1829"/>
    <property type="match status" value="1"/>
</dbReference>